<gene>
    <name evidence="1" type="ORF">ISN45_Aa06g005900</name>
</gene>
<evidence type="ECO:0000313" key="2">
    <source>
        <dbReference type="Proteomes" id="UP000694240"/>
    </source>
</evidence>
<dbReference type="Proteomes" id="UP000694240">
    <property type="component" value="Chromosome 11"/>
</dbReference>
<evidence type="ECO:0000313" key="1">
    <source>
        <dbReference type="EMBL" id="KAG7549742.1"/>
    </source>
</evidence>
<dbReference type="EMBL" id="JAEFBK010000011">
    <property type="protein sequence ID" value="KAG7549742.1"/>
    <property type="molecule type" value="Genomic_DNA"/>
</dbReference>
<comment type="caution">
    <text evidence="1">The sequence shown here is derived from an EMBL/GenBank/DDBJ whole genome shotgun (WGS) entry which is preliminary data.</text>
</comment>
<dbReference type="AlphaFoldDB" id="A0A8T1YUD5"/>
<protein>
    <submittedName>
        <fullName evidence="1">Uncharacterized protein</fullName>
    </submittedName>
</protein>
<organism evidence="1 2">
    <name type="scientific">Arabidopsis thaliana x Arabidopsis arenosa</name>
    <dbReference type="NCBI Taxonomy" id="1240361"/>
    <lineage>
        <taxon>Eukaryota</taxon>
        <taxon>Viridiplantae</taxon>
        <taxon>Streptophyta</taxon>
        <taxon>Embryophyta</taxon>
        <taxon>Tracheophyta</taxon>
        <taxon>Spermatophyta</taxon>
        <taxon>Magnoliopsida</taxon>
        <taxon>eudicotyledons</taxon>
        <taxon>Gunneridae</taxon>
        <taxon>Pentapetalae</taxon>
        <taxon>rosids</taxon>
        <taxon>malvids</taxon>
        <taxon>Brassicales</taxon>
        <taxon>Brassicaceae</taxon>
        <taxon>Camelineae</taxon>
        <taxon>Arabidopsis</taxon>
    </lineage>
</organism>
<name>A0A8T1YUD5_9BRAS</name>
<proteinExistence type="predicted"/>
<accession>A0A8T1YUD5</accession>
<keyword evidence="2" id="KW-1185">Reference proteome</keyword>
<reference evidence="1 2" key="1">
    <citation type="submission" date="2020-12" db="EMBL/GenBank/DDBJ databases">
        <title>Concerted genomic and epigenomic changes stabilize Arabidopsis allopolyploids.</title>
        <authorList>
            <person name="Chen Z."/>
        </authorList>
    </citation>
    <scope>NUCLEOTIDE SEQUENCE [LARGE SCALE GENOMIC DNA]</scope>
    <source>
        <strain evidence="1">Allo738</strain>
        <tissue evidence="1">Leaf</tissue>
    </source>
</reference>
<sequence length="88" mass="9736">MLKDRVDRLTNFSIPSGISKDNELFGRSNVSSFVNCDTDNGLEPLNMFGLNVSVCSLARLPCNTIKFLSSLMSPLNVPPITFLLKSKR</sequence>